<dbReference type="GO" id="GO:0003700">
    <property type="term" value="F:DNA-binding transcription factor activity"/>
    <property type="evidence" value="ECO:0007669"/>
    <property type="project" value="InterPro"/>
</dbReference>
<dbReference type="Gene3D" id="1.10.10.10">
    <property type="entry name" value="Winged helix-like DNA-binding domain superfamily/Winged helix DNA-binding domain"/>
    <property type="match status" value="1"/>
</dbReference>
<sequence length="147" mass="16422">MTRQQDIESVAEIRELLSRAGLRTTAARLAVVRRLQRTKSPLSHAEVAEELVPLGFDKATVFRNLTDLVDAGLVSRTELGDHVWRFELRDPEHDESGQHPHFVCVDCGGVTCLHDVEMPKTAQKSWTKVGKVTEILLKGHCNTCATH</sequence>
<evidence type="ECO:0000256" key="2">
    <source>
        <dbReference type="PIRSR" id="PIRSR602481-2"/>
    </source>
</evidence>
<gene>
    <name evidence="3" type="ORF">ENQ76_05045</name>
</gene>
<feature type="binding site" evidence="1">
    <location>
        <position position="144"/>
    </location>
    <ligand>
        <name>Zn(2+)</name>
        <dbReference type="ChEBI" id="CHEBI:29105"/>
    </ligand>
</feature>
<feature type="binding site" evidence="2">
    <location>
        <position position="93"/>
    </location>
    <ligand>
        <name>Fe cation</name>
        <dbReference type="ChEBI" id="CHEBI:24875"/>
    </ligand>
</feature>
<comment type="caution">
    <text evidence="3">The sequence shown here is derived from an EMBL/GenBank/DDBJ whole genome shotgun (WGS) entry which is preliminary data.</text>
</comment>
<dbReference type="GO" id="GO:0045892">
    <property type="term" value="P:negative regulation of DNA-templated transcription"/>
    <property type="evidence" value="ECO:0007669"/>
    <property type="project" value="TreeGrafter"/>
</dbReference>
<dbReference type="GO" id="GO:0000976">
    <property type="term" value="F:transcription cis-regulatory region binding"/>
    <property type="evidence" value="ECO:0007669"/>
    <property type="project" value="TreeGrafter"/>
</dbReference>
<protein>
    <submittedName>
        <fullName evidence="3">Transcriptional repressor</fullName>
    </submittedName>
</protein>
<feature type="binding site" evidence="1">
    <location>
        <position position="104"/>
    </location>
    <ligand>
        <name>Zn(2+)</name>
        <dbReference type="ChEBI" id="CHEBI:29105"/>
    </ligand>
</feature>
<reference evidence="3" key="1">
    <citation type="journal article" date="2020" name="mSystems">
        <title>Genome- and Community-Level Interaction Insights into Carbon Utilization and Element Cycling Functions of Hydrothermarchaeota in Hydrothermal Sediment.</title>
        <authorList>
            <person name="Zhou Z."/>
            <person name="Liu Y."/>
            <person name="Xu W."/>
            <person name="Pan J."/>
            <person name="Luo Z.H."/>
            <person name="Li M."/>
        </authorList>
    </citation>
    <scope>NUCLEOTIDE SEQUENCE [LARGE SCALE GENOMIC DNA]</scope>
    <source>
        <strain evidence="3">SpSt-339</strain>
    </source>
</reference>
<dbReference type="GO" id="GO:0008270">
    <property type="term" value="F:zinc ion binding"/>
    <property type="evidence" value="ECO:0007669"/>
    <property type="project" value="TreeGrafter"/>
</dbReference>
<evidence type="ECO:0000313" key="3">
    <source>
        <dbReference type="EMBL" id="HEN14822.1"/>
    </source>
</evidence>
<comment type="cofactor">
    <cofactor evidence="1">
        <name>Zn(2+)</name>
        <dbReference type="ChEBI" id="CHEBI:29105"/>
    </cofactor>
    <text evidence="1">Binds 1 zinc ion per subunit.</text>
</comment>
<dbReference type="EMBL" id="DSOK01000150">
    <property type="protein sequence ID" value="HEN14822.1"/>
    <property type="molecule type" value="Genomic_DNA"/>
</dbReference>
<dbReference type="InterPro" id="IPR036390">
    <property type="entry name" value="WH_DNA-bd_sf"/>
</dbReference>
<keyword evidence="1" id="KW-0862">Zinc</keyword>
<keyword evidence="2" id="KW-0408">Iron</keyword>
<evidence type="ECO:0000256" key="1">
    <source>
        <dbReference type="PIRSR" id="PIRSR602481-1"/>
    </source>
</evidence>
<feature type="binding site" evidence="1">
    <location>
        <position position="107"/>
    </location>
    <ligand>
        <name>Zn(2+)</name>
        <dbReference type="ChEBI" id="CHEBI:29105"/>
    </ligand>
</feature>
<accession>A0A7C2JYG3</accession>
<organism evidence="3">
    <name type="scientific">Schlesneria paludicola</name>
    <dbReference type="NCBI Taxonomy" id="360056"/>
    <lineage>
        <taxon>Bacteria</taxon>
        <taxon>Pseudomonadati</taxon>
        <taxon>Planctomycetota</taxon>
        <taxon>Planctomycetia</taxon>
        <taxon>Planctomycetales</taxon>
        <taxon>Planctomycetaceae</taxon>
        <taxon>Schlesneria</taxon>
    </lineage>
</organism>
<proteinExistence type="predicted"/>
<name>A0A7C2JYG3_9PLAN</name>
<comment type="cofactor">
    <cofactor evidence="2">
        <name>Mn(2+)</name>
        <dbReference type="ChEBI" id="CHEBI:29035"/>
    </cofactor>
    <cofactor evidence="2">
        <name>Fe(2+)</name>
        <dbReference type="ChEBI" id="CHEBI:29033"/>
    </cofactor>
    <text evidence="2">Binds 1 Mn(2+) or Fe(2+) ion per subunit.</text>
</comment>
<dbReference type="PANTHER" id="PTHR33202:SF7">
    <property type="entry name" value="FERRIC UPTAKE REGULATION PROTEIN"/>
    <property type="match status" value="1"/>
</dbReference>
<dbReference type="InterPro" id="IPR002481">
    <property type="entry name" value="FUR"/>
</dbReference>
<dbReference type="PANTHER" id="PTHR33202">
    <property type="entry name" value="ZINC UPTAKE REGULATION PROTEIN"/>
    <property type="match status" value="1"/>
</dbReference>
<dbReference type="SUPFAM" id="SSF46785">
    <property type="entry name" value="Winged helix' DNA-binding domain"/>
    <property type="match status" value="1"/>
</dbReference>
<dbReference type="InterPro" id="IPR036388">
    <property type="entry name" value="WH-like_DNA-bd_sf"/>
</dbReference>
<dbReference type="Pfam" id="PF01475">
    <property type="entry name" value="FUR"/>
    <property type="match status" value="1"/>
</dbReference>
<feature type="binding site" evidence="1">
    <location>
        <position position="141"/>
    </location>
    <ligand>
        <name>Zn(2+)</name>
        <dbReference type="ChEBI" id="CHEBI:29105"/>
    </ligand>
</feature>
<dbReference type="GO" id="GO:1900376">
    <property type="term" value="P:regulation of secondary metabolite biosynthetic process"/>
    <property type="evidence" value="ECO:0007669"/>
    <property type="project" value="TreeGrafter"/>
</dbReference>
<keyword evidence="1" id="KW-0479">Metal-binding</keyword>
<dbReference type="AlphaFoldDB" id="A0A7C2JYG3"/>